<dbReference type="Pfam" id="PF06527">
    <property type="entry name" value="TniQ"/>
    <property type="match status" value="1"/>
</dbReference>
<sequence>MDRLSASEPKAFLRWLQDETFFSLCSRQHRLLGHLDASSTLAWLYGSGHCPVTHDFPGNFSALRADVKYCWGDVASIINDHTILPLFYAFQSKEQIDSVVKKMESPSIGSLKYRLGLVTGGFGAEHPLKACTACIAEDQNAHGVAYWHLSHQFPGVIQCPTHGLLLRESTVNRQWSGRFRWALPDPQLLEPSKHPASSDITICGFGAAVLELATFGKSSRFDPLIVCAAYGEALRGLGFSRKERTGATASFLKHALRLQGYTPLSLLPTTQHAASVFISQMTRKPRSCAHPLKHLTLITWLFGGLSPFIEACERLSFTRAELGSILTDSNSAPTVLSRLKIALPDNQCPARRPKKLKPHIRKNIVELLSEGNHKKKICYEFNITICTVNRILRSEPGLQRLWTEKQLEFNLSQHRKEWIRTVAAWPELSAEKIRKKIPRAYGWLYRNDRIWLMSKTKKMPSGCCGNNSNVDWLQRDKKMLDLITSKIIEKYGKLDGLKIKIRDIYSEVPSLFRSLEKRERYPRTRALLEKIIAESL</sequence>
<gene>
    <name evidence="3" type="ORF">BW686_09275</name>
</gene>
<dbReference type="AlphaFoldDB" id="A0A244ESZ0"/>
<accession>A0A244ESZ0</accession>
<dbReference type="EMBL" id="MTSA01000006">
    <property type="protein sequence ID" value="OUM07639.1"/>
    <property type="molecule type" value="Genomic_DNA"/>
</dbReference>
<name>A0A244ESZ0_PSESX</name>
<dbReference type="RefSeq" id="WP_084916024.1">
    <property type="nucleotide sequence ID" value="NZ_MTSA01000006.1"/>
</dbReference>
<dbReference type="Proteomes" id="UP000195128">
    <property type="component" value="Unassembled WGS sequence"/>
</dbReference>
<feature type="domain" description="TniQ" evidence="1">
    <location>
        <begin position="13"/>
        <end position="166"/>
    </location>
</feature>
<dbReference type="InterPro" id="IPR032750">
    <property type="entry name" value="TnsD_C"/>
</dbReference>
<protein>
    <recommendedName>
        <fullName evidence="5">Transposon Tn7 transposition protein TnsD C-termianl domain-containing protein</fullName>
    </recommendedName>
</protein>
<evidence type="ECO:0000259" key="2">
    <source>
        <dbReference type="Pfam" id="PF15978"/>
    </source>
</evidence>
<dbReference type="Pfam" id="PF15978">
    <property type="entry name" value="TnsD"/>
    <property type="match status" value="1"/>
</dbReference>
<evidence type="ECO:0008006" key="5">
    <source>
        <dbReference type="Google" id="ProtNLM"/>
    </source>
</evidence>
<proteinExistence type="predicted"/>
<evidence type="ECO:0000313" key="4">
    <source>
        <dbReference type="Proteomes" id="UP000195128"/>
    </source>
</evidence>
<organism evidence="3 4">
    <name type="scientific">Pseudomonas syringae</name>
    <dbReference type="NCBI Taxonomy" id="317"/>
    <lineage>
        <taxon>Bacteria</taxon>
        <taxon>Pseudomonadati</taxon>
        <taxon>Pseudomonadota</taxon>
        <taxon>Gammaproteobacteria</taxon>
        <taxon>Pseudomonadales</taxon>
        <taxon>Pseudomonadaceae</taxon>
        <taxon>Pseudomonas</taxon>
    </lineage>
</organism>
<evidence type="ECO:0000259" key="1">
    <source>
        <dbReference type="Pfam" id="PF06527"/>
    </source>
</evidence>
<evidence type="ECO:0000313" key="3">
    <source>
        <dbReference type="EMBL" id="OUM07639.1"/>
    </source>
</evidence>
<dbReference type="InterPro" id="IPR009492">
    <property type="entry name" value="TniQ"/>
</dbReference>
<feature type="domain" description="Transposon Tn7 transposition protein TnsD C-terminal" evidence="2">
    <location>
        <begin position="358"/>
        <end position="528"/>
    </location>
</feature>
<dbReference type="OrthoDB" id="470139at2"/>
<reference evidence="3 4" key="1">
    <citation type="submission" date="2017-01" db="EMBL/GenBank/DDBJ databases">
        <authorList>
            <person name="Mah S.A."/>
            <person name="Swanson W.J."/>
            <person name="Moy G.W."/>
            <person name="Vacquier V.D."/>
        </authorList>
    </citation>
    <scope>NUCLEOTIDE SEQUENCE [LARGE SCALE GENOMIC DNA]</scope>
    <source>
        <strain evidence="3">PDD-32b-74</strain>
    </source>
</reference>
<comment type="caution">
    <text evidence="3">The sequence shown here is derived from an EMBL/GenBank/DDBJ whole genome shotgun (WGS) entry which is preliminary data.</text>
</comment>